<dbReference type="EMBL" id="NTKD01000007">
    <property type="protein sequence ID" value="PDH40977.1"/>
    <property type="molecule type" value="Genomic_DNA"/>
</dbReference>
<feature type="transmembrane region" description="Helical" evidence="1">
    <location>
        <begin position="6"/>
        <end position="26"/>
    </location>
</feature>
<name>A0A2A5WXM9_9GAMM</name>
<proteinExistence type="predicted"/>
<evidence type="ECO:0000256" key="1">
    <source>
        <dbReference type="SAM" id="Phobius"/>
    </source>
</evidence>
<evidence type="ECO:0000313" key="2">
    <source>
        <dbReference type="EMBL" id="PDH40977.1"/>
    </source>
</evidence>
<dbReference type="AlphaFoldDB" id="A0A2A5WXM9"/>
<accession>A0A2A5WXM9</accession>
<evidence type="ECO:0000313" key="3">
    <source>
        <dbReference type="Proteomes" id="UP000219327"/>
    </source>
</evidence>
<organism evidence="2 3">
    <name type="scientific">OM182 bacterium MED-G24</name>
    <dbReference type="NCBI Taxonomy" id="1986255"/>
    <lineage>
        <taxon>Bacteria</taxon>
        <taxon>Pseudomonadati</taxon>
        <taxon>Pseudomonadota</taxon>
        <taxon>Gammaproteobacteria</taxon>
        <taxon>OMG group</taxon>
        <taxon>OM182 clade</taxon>
    </lineage>
</organism>
<feature type="transmembrane region" description="Helical" evidence="1">
    <location>
        <begin position="121"/>
        <end position="138"/>
    </location>
</feature>
<keyword evidence="1" id="KW-0472">Membrane</keyword>
<dbReference type="Proteomes" id="UP000219327">
    <property type="component" value="Unassembled WGS sequence"/>
</dbReference>
<feature type="transmembrane region" description="Helical" evidence="1">
    <location>
        <begin position="56"/>
        <end position="75"/>
    </location>
</feature>
<comment type="caution">
    <text evidence="2">The sequence shown here is derived from an EMBL/GenBank/DDBJ whole genome shotgun (WGS) entry which is preliminary data.</text>
</comment>
<protein>
    <recommendedName>
        <fullName evidence="4">DoxX family protein</fullName>
    </recommendedName>
</protein>
<reference evidence="2 3" key="1">
    <citation type="submission" date="2017-08" db="EMBL/GenBank/DDBJ databases">
        <title>Fine stratification of microbial communities through a metagenomic profile of the photic zone.</title>
        <authorList>
            <person name="Haro-Moreno J.M."/>
            <person name="Lopez-Perez M."/>
            <person name="De La Torre J."/>
            <person name="Picazo A."/>
            <person name="Camacho A."/>
            <person name="Rodriguez-Valera F."/>
        </authorList>
    </citation>
    <scope>NUCLEOTIDE SEQUENCE [LARGE SCALE GENOMIC DNA]</scope>
    <source>
        <strain evidence="2">MED-G24</strain>
    </source>
</reference>
<evidence type="ECO:0008006" key="4">
    <source>
        <dbReference type="Google" id="ProtNLM"/>
    </source>
</evidence>
<sequence>MLRRTLHWVLVVVPAFIFVQSLFFKFSGSQETVIIFNTIGDWMAGLPVLSTVAAPFAMFGGTVVGMVELVAAIMLPIPRTRIWGALTGLTVISGPIFFHLFTPLGVNRIVDAAGNTDGGALFIMACIVWLCCAATTYLNRDRLPLFSRAIPVPA</sequence>
<keyword evidence="1" id="KW-0812">Transmembrane</keyword>
<gene>
    <name evidence="2" type="ORF">CNE99_02540</name>
</gene>
<feature type="transmembrane region" description="Helical" evidence="1">
    <location>
        <begin position="82"/>
        <end position="101"/>
    </location>
</feature>
<keyword evidence="1" id="KW-1133">Transmembrane helix</keyword>